<dbReference type="GO" id="GO:0006357">
    <property type="term" value="P:regulation of transcription by RNA polymerase II"/>
    <property type="evidence" value="ECO:0007669"/>
    <property type="project" value="EnsemblFungi"/>
</dbReference>
<dbReference type="STRING" id="284811.Q75D35"/>
<evidence type="ECO:0000256" key="5">
    <source>
        <dbReference type="ARBA" id="ARBA00020265"/>
    </source>
</evidence>
<dbReference type="GO" id="GO:0005737">
    <property type="term" value="C:cytoplasm"/>
    <property type="evidence" value="ECO:0000318"/>
    <property type="project" value="GO_Central"/>
</dbReference>
<dbReference type="InterPro" id="IPR027417">
    <property type="entry name" value="P-loop_NTPase"/>
</dbReference>
<dbReference type="EMBL" id="AE016815">
    <property type="protein sequence ID" value="AAS50960.2"/>
    <property type="molecule type" value="Genomic_DNA"/>
</dbReference>
<dbReference type="GO" id="GO:0000049">
    <property type="term" value="F:tRNA binding"/>
    <property type="evidence" value="ECO:0007669"/>
    <property type="project" value="EnsemblFungi"/>
</dbReference>
<dbReference type="AlphaFoldDB" id="Q75D35"/>
<accession>Q75D35</accession>
<dbReference type="InParanoid" id="Q75D35"/>
<keyword evidence="8" id="KW-0539">Nucleus</keyword>
<evidence type="ECO:0000313" key="10">
    <source>
        <dbReference type="EMBL" id="AAS50960.2"/>
    </source>
</evidence>
<dbReference type="PANTHER" id="PTHR12896:SF1">
    <property type="entry name" value="ELONGATOR COMPLEX PROTEIN 4"/>
    <property type="match status" value="1"/>
</dbReference>
<keyword evidence="11" id="KW-1185">Reference proteome</keyword>
<dbReference type="Proteomes" id="UP000000591">
    <property type="component" value="Chromosome II"/>
</dbReference>
<name>Q75D35_EREGS</name>
<evidence type="ECO:0000313" key="11">
    <source>
        <dbReference type="Proteomes" id="UP000000591"/>
    </source>
</evidence>
<evidence type="ECO:0000256" key="2">
    <source>
        <dbReference type="ARBA" id="ARBA00004496"/>
    </source>
</evidence>
<feature type="region of interest" description="Disordered" evidence="9">
    <location>
        <begin position="76"/>
        <end position="100"/>
    </location>
</feature>
<dbReference type="OrthoDB" id="289162at2759"/>
<dbReference type="CDD" id="cd19494">
    <property type="entry name" value="Elp4"/>
    <property type="match status" value="1"/>
</dbReference>
<evidence type="ECO:0000256" key="9">
    <source>
        <dbReference type="SAM" id="MobiDB-lite"/>
    </source>
</evidence>
<feature type="compositionally biased region" description="Low complexity" evidence="9">
    <location>
        <begin position="86"/>
        <end position="97"/>
    </location>
</feature>
<evidence type="ECO:0000256" key="1">
    <source>
        <dbReference type="ARBA" id="ARBA00004123"/>
    </source>
</evidence>
<dbReference type="RefSeq" id="NP_983136.2">
    <property type="nucleotide sequence ID" value="NM_208489.2"/>
</dbReference>
<feature type="compositionally biased region" description="Polar residues" evidence="9">
    <location>
        <begin position="439"/>
        <end position="454"/>
    </location>
</feature>
<dbReference type="InterPro" id="IPR008728">
    <property type="entry name" value="Elongator_complex_protein_4"/>
</dbReference>
<dbReference type="GO" id="GO:0016887">
    <property type="term" value="F:ATP hydrolysis activity"/>
    <property type="evidence" value="ECO:0007669"/>
    <property type="project" value="EnsemblFungi"/>
</dbReference>
<comment type="subcellular location">
    <subcellularLocation>
        <location evidence="2">Cytoplasm</location>
    </subcellularLocation>
    <subcellularLocation>
        <location evidence="1">Nucleus</location>
    </subcellularLocation>
</comment>
<feature type="region of interest" description="Disordered" evidence="9">
    <location>
        <begin position="431"/>
        <end position="456"/>
    </location>
</feature>
<dbReference type="GeneID" id="4619246"/>
<comment type="similarity">
    <text evidence="4">Belongs to the ELP4 family.</text>
</comment>
<dbReference type="PANTHER" id="PTHR12896">
    <property type="entry name" value="PAX6 NEIGHBOR PROTEIN PAXNEB"/>
    <property type="match status" value="1"/>
</dbReference>
<dbReference type="GO" id="GO:0033588">
    <property type="term" value="C:elongator holoenzyme complex"/>
    <property type="evidence" value="ECO:0000318"/>
    <property type="project" value="GO_Central"/>
</dbReference>
<reference evidence="11" key="2">
    <citation type="journal article" date="2013" name="G3 (Bethesda)">
        <title>Genomes of Ashbya fungi isolated from insects reveal four mating-type loci, numerous translocations, lack of transposons, and distinct gene duplications.</title>
        <authorList>
            <person name="Dietrich F.S."/>
            <person name="Voegeli S."/>
            <person name="Kuo S."/>
            <person name="Philippsen P."/>
        </authorList>
    </citation>
    <scope>GENOME REANNOTATION</scope>
    <source>
        <strain evidence="11">ATCC 10895 / CBS 109.51 / FGSC 9923 / NRRL Y-1056</strain>
    </source>
</reference>
<dbReference type="GO" id="GO:0042802">
    <property type="term" value="F:identical protein binding"/>
    <property type="evidence" value="ECO:0007669"/>
    <property type="project" value="EnsemblFungi"/>
</dbReference>
<keyword evidence="7" id="KW-0819">tRNA processing</keyword>
<dbReference type="eggNOG" id="KOG3949">
    <property type="taxonomic scope" value="Eukaryota"/>
</dbReference>
<evidence type="ECO:0000256" key="6">
    <source>
        <dbReference type="ARBA" id="ARBA00022490"/>
    </source>
</evidence>
<comment type="pathway">
    <text evidence="3">tRNA modification; 5-methoxycarbonylmethyl-2-thiouridine-tRNA biosynthesis.</text>
</comment>
<evidence type="ECO:0000256" key="4">
    <source>
        <dbReference type="ARBA" id="ARBA00007573"/>
    </source>
</evidence>
<feature type="region of interest" description="Disordered" evidence="9">
    <location>
        <begin position="1"/>
        <end position="27"/>
    </location>
</feature>
<evidence type="ECO:0000256" key="7">
    <source>
        <dbReference type="ARBA" id="ARBA00022694"/>
    </source>
</evidence>
<dbReference type="FunCoup" id="Q75D35">
    <property type="interactions" value="876"/>
</dbReference>
<proteinExistence type="inferred from homology"/>
<organism evidence="10 11">
    <name type="scientific">Eremothecium gossypii (strain ATCC 10895 / CBS 109.51 / FGSC 9923 / NRRL Y-1056)</name>
    <name type="common">Yeast</name>
    <name type="synonym">Ashbya gossypii</name>
    <dbReference type="NCBI Taxonomy" id="284811"/>
    <lineage>
        <taxon>Eukaryota</taxon>
        <taxon>Fungi</taxon>
        <taxon>Dikarya</taxon>
        <taxon>Ascomycota</taxon>
        <taxon>Saccharomycotina</taxon>
        <taxon>Saccharomycetes</taxon>
        <taxon>Saccharomycetales</taxon>
        <taxon>Saccharomycetaceae</taxon>
        <taxon>Eremothecium</taxon>
    </lineage>
</organism>
<protein>
    <recommendedName>
        <fullName evidence="5">Elongator complex protein 4</fullName>
    </recommendedName>
</protein>
<keyword evidence="6" id="KW-0963">Cytoplasm</keyword>
<gene>
    <name evidence="10" type="ORF">AGOS_ABR188W</name>
</gene>
<dbReference type="Gene3D" id="3.40.50.300">
    <property type="entry name" value="P-loop containing nucleotide triphosphate hydrolases"/>
    <property type="match status" value="1"/>
</dbReference>
<dbReference type="UniPathway" id="UPA00988"/>
<evidence type="ECO:0000256" key="3">
    <source>
        <dbReference type="ARBA" id="ARBA00005043"/>
    </source>
</evidence>
<sequence>MSFRKRSEIISGSRTVPNRGFTPIRGAPVRSDEVTGLRAVTSRGRDMGTARAGQIDTSNVSRLSRGVEKLGIHSEVAGQSHPGLRPSPATSHPTTSTGCADMDRLLGHMGLPMGQMLLVEEQGGTDFASVLGKLFAAQGAAHNRAESRGAQRGGNTHVVVITLNTQYAKELPGIFQGTRKEVKKSRISQEESKVTVQNLAGGGAKPVARSQDLRIAWRYGLGDNCGASQRSEPEIDPHPHYRHQFDITSRMLPAPTATEVSTLSPQQPIATLLRQLELKLEAQPSQLFRIVIPAFLHPAMYAPSAVQLHEAITLLHGVRSLVKKHREHCVLLATISRDLFSQRGSLFMSQIEAVFDAAICLEPFNQEMQQFLERAYKSQPNKVQHGLVHVLKLPVISDRGEMHVIRSEWAFKNGRKNFAIEEWGIPVEETEQEKDDNQLVGTASSTRDIGSSSCAGGKVAISSHDF</sequence>
<dbReference type="Pfam" id="PF05625">
    <property type="entry name" value="PAXNEB"/>
    <property type="match status" value="1"/>
</dbReference>
<dbReference type="OMA" id="QGMLKVH"/>
<dbReference type="KEGG" id="ago:AGOS_ABR188W"/>
<dbReference type="HOGENOM" id="CLU_040685_0_0_1"/>
<reference evidence="10 11" key="1">
    <citation type="journal article" date="2004" name="Science">
        <title>The Ashbya gossypii genome as a tool for mapping the ancient Saccharomyces cerevisiae genome.</title>
        <authorList>
            <person name="Dietrich F.S."/>
            <person name="Voegeli S."/>
            <person name="Brachat S."/>
            <person name="Lerch A."/>
            <person name="Gates K."/>
            <person name="Steiner S."/>
            <person name="Mohr C."/>
            <person name="Pohlmann R."/>
            <person name="Luedi P."/>
            <person name="Choi S."/>
            <person name="Wing R.A."/>
            <person name="Flavier A."/>
            <person name="Gaffney T.D."/>
            <person name="Philippsen P."/>
        </authorList>
    </citation>
    <scope>NUCLEOTIDE SEQUENCE [LARGE SCALE GENOMIC DNA]</scope>
    <source>
        <strain evidence="11">ATCC 10895 / CBS 109.51 / FGSC 9923 / NRRL Y-1056</strain>
    </source>
</reference>
<dbReference type="GO" id="GO:0005634">
    <property type="term" value="C:nucleus"/>
    <property type="evidence" value="ECO:0007669"/>
    <property type="project" value="UniProtKB-SubCell"/>
</dbReference>
<evidence type="ECO:0000256" key="8">
    <source>
        <dbReference type="ARBA" id="ARBA00023242"/>
    </source>
</evidence>
<dbReference type="GO" id="GO:0002098">
    <property type="term" value="P:tRNA wobble uridine modification"/>
    <property type="evidence" value="ECO:0000318"/>
    <property type="project" value="GO_Central"/>
</dbReference>